<dbReference type="InterPro" id="IPR042094">
    <property type="entry name" value="T2SS_GspF_sf"/>
</dbReference>
<feature type="transmembrane region" description="Helical" evidence="7">
    <location>
        <begin position="220"/>
        <end position="243"/>
    </location>
</feature>
<comment type="similarity">
    <text evidence="2">Belongs to the GSP F family.</text>
</comment>
<evidence type="ECO:0000313" key="10">
    <source>
        <dbReference type="Proteomes" id="UP001519921"/>
    </source>
</evidence>
<dbReference type="PANTHER" id="PTHR30012:SF0">
    <property type="entry name" value="TYPE II SECRETION SYSTEM PROTEIN F-RELATED"/>
    <property type="match status" value="1"/>
</dbReference>
<feature type="transmembrane region" description="Helical" evidence="7">
    <location>
        <begin position="180"/>
        <end position="199"/>
    </location>
</feature>
<evidence type="ECO:0000256" key="6">
    <source>
        <dbReference type="ARBA" id="ARBA00023136"/>
    </source>
</evidence>
<evidence type="ECO:0000256" key="3">
    <source>
        <dbReference type="ARBA" id="ARBA00022475"/>
    </source>
</evidence>
<proteinExistence type="inferred from homology"/>
<dbReference type="Gene3D" id="1.20.81.30">
    <property type="entry name" value="Type II secretion system (T2SS), domain F"/>
    <property type="match status" value="2"/>
</dbReference>
<keyword evidence="6 7" id="KW-0472">Membrane</keyword>
<evidence type="ECO:0000256" key="4">
    <source>
        <dbReference type="ARBA" id="ARBA00022692"/>
    </source>
</evidence>
<dbReference type="InterPro" id="IPR018076">
    <property type="entry name" value="T2SS_GspF_dom"/>
</dbReference>
<evidence type="ECO:0000256" key="2">
    <source>
        <dbReference type="ARBA" id="ARBA00005745"/>
    </source>
</evidence>
<organism evidence="9 10">
    <name type="scientific">Clostridium weizhouense</name>
    <dbReference type="NCBI Taxonomy" id="2859781"/>
    <lineage>
        <taxon>Bacteria</taxon>
        <taxon>Bacillati</taxon>
        <taxon>Bacillota</taxon>
        <taxon>Clostridia</taxon>
        <taxon>Eubacteriales</taxon>
        <taxon>Clostridiaceae</taxon>
        <taxon>Clostridium</taxon>
    </lineage>
</organism>
<dbReference type="PANTHER" id="PTHR30012">
    <property type="entry name" value="GENERAL SECRETION PATHWAY PROTEIN"/>
    <property type="match status" value="1"/>
</dbReference>
<gene>
    <name evidence="9" type="ORF">KYD98_12555</name>
</gene>
<dbReference type="Proteomes" id="UP001519921">
    <property type="component" value="Unassembled WGS sequence"/>
</dbReference>
<feature type="domain" description="Type II secretion system protein GspF" evidence="8">
    <location>
        <begin position="229"/>
        <end position="347"/>
    </location>
</feature>
<reference evidence="9 10" key="1">
    <citation type="submission" date="2021-07" db="EMBL/GenBank/DDBJ databases">
        <title>Clostridium weizhouense sp. nov., an anaerobic bacterium isolated from activated sludge of Petroleum wastewater.</title>
        <authorList>
            <person name="Li Q."/>
        </authorList>
    </citation>
    <scope>NUCLEOTIDE SEQUENCE [LARGE SCALE GENOMIC DNA]</scope>
    <source>
        <strain evidence="9 10">YB-6</strain>
    </source>
</reference>
<evidence type="ECO:0000313" key="9">
    <source>
        <dbReference type="EMBL" id="MBW6410927.1"/>
    </source>
</evidence>
<protein>
    <submittedName>
        <fullName evidence="9">Type II secretion system F family protein</fullName>
    </submittedName>
</protein>
<feature type="transmembrane region" description="Helical" evidence="7">
    <location>
        <begin position="324"/>
        <end position="349"/>
    </location>
</feature>
<comment type="subcellular location">
    <subcellularLocation>
        <location evidence="1">Cell membrane</location>
        <topology evidence="1">Multi-pass membrane protein</topology>
    </subcellularLocation>
</comment>
<keyword evidence="5 7" id="KW-1133">Transmembrane helix</keyword>
<evidence type="ECO:0000256" key="5">
    <source>
        <dbReference type="ARBA" id="ARBA00022989"/>
    </source>
</evidence>
<evidence type="ECO:0000256" key="7">
    <source>
        <dbReference type="SAM" id="Phobius"/>
    </source>
</evidence>
<sequence>MSVFKFRENFIKNNFSKVNYRELSLISGNLAHLYKDGIPINDAIGLIKEVTLNRSYKESLEKVVDLIQEGKSLSEAFGYMPEFYPKFFIGIISIGENSGKLYEVLCTLKNYYSKRVSIKKEIINSITYPLIILTSIIFLVIFMMLIVIPNFYEIYLSIGTTPPLSCSILYKISVYFKSNIILSVISIICWFILAPIIAIKGLSNTKNVYMFKNIKIINDFFEYIIVLILSIIVNSGVNISYGLKYCSEGMNLNYLSNKLNHINKNILTGESLTEALIDAEGFSKYTVAIVRIREESGSIGEGLNELSISLQENLSKRINKYLSFLQPFLIIFMSILITIFFIAFILPLFDALKSGIR</sequence>
<keyword evidence="10" id="KW-1185">Reference proteome</keyword>
<accession>A0ABS7AQH8</accession>
<keyword evidence="4 7" id="KW-0812">Transmembrane</keyword>
<feature type="transmembrane region" description="Helical" evidence="7">
    <location>
        <begin position="126"/>
        <end position="148"/>
    </location>
</feature>
<dbReference type="RefSeq" id="WP_219780394.1">
    <property type="nucleotide sequence ID" value="NZ_JAHXPT010000010.1"/>
</dbReference>
<dbReference type="PRINTS" id="PR00812">
    <property type="entry name" value="BCTERIALGSPF"/>
</dbReference>
<evidence type="ECO:0000259" key="8">
    <source>
        <dbReference type="Pfam" id="PF00482"/>
    </source>
</evidence>
<name>A0ABS7AQH8_9CLOT</name>
<evidence type="ECO:0000256" key="1">
    <source>
        <dbReference type="ARBA" id="ARBA00004651"/>
    </source>
</evidence>
<dbReference type="Pfam" id="PF00482">
    <property type="entry name" value="T2SSF"/>
    <property type="match status" value="2"/>
</dbReference>
<dbReference type="EMBL" id="JAHXPT010000010">
    <property type="protein sequence ID" value="MBW6410927.1"/>
    <property type="molecule type" value="Genomic_DNA"/>
</dbReference>
<dbReference type="InterPro" id="IPR003004">
    <property type="entry name" value="GspF/PilC"/>
</dbReference>
<comment type="caution">
    <text evidence="9">The sequence shown here is derived from an EMBL/GenBank/DDBJ whole genome shotgun (WGS) entry which is preliminary data.</text>
</comment>
<keyword evidence="3" id="KW-1003">Cell membrane</keyword>
<feature type="domain" description="Type II secretion system protein GspF" evidence="8">
    <location>
        <begin position="29"/>
        <end position="149"/>
    </location>
</feature>